<dbReference type="Pfam" id="PF00528">
    <property type="entry name" value="BPD_transp_1"/>
    <property type="match status" value="1"/>
</dbReference>
<keyword evidence="2 7" id="KW-0813">Transport</keyword>
<dbReference type="KEGG" id="sesp:BN6_52210"/>
<dbReference type="PANTHER" id="PTHR43386">
    <property type="entry name" value="OLIGOPEPTIDE TRANSPORT SYSTEM PERMEASE PROTEIN APPC"/>
    <property type="match status" value="1"/>
</dbReference>
<feature type="transmembrane region" description="Helical" evidence="7">
    <location>
        <begin position="116"/>
        <end position="141"/>
    </location>
</feature>
<reference evidence="9 10" key="1">
    <citation type="journal article" date="2012" name="BMC Genomics">
        <title>Complete genome sequence of Saccharothrix espanaensis DSM 44229T and comparison to the other completely sequenced Pseudonocardiaceae.</title>
        <authorList>
            <person name="Strobel T."/>
            <person name="Al-Dilaimi A."/>
            <person name="Blom J."/>
            <person name="Gessner A."/>
            <person name="Kalinowski J."/>
            <person name="Luzhetska M."/>
            <person name="Puhler A."/>
            <person name="Szczepanowski R."/>
            <person name="Bechthold A."/>
            <person name="Ruckert C."/>
        </authorList>
    </citation>
    <scope>NUCLEOTIDE SEQUENCE [LARGE SCALE GENOMIC DNA]</scope>
    <source>
        <strain evidence="10">ATCC 51144 / DSM 44229 / JCM 9112 / NBRC 15066 / NRRL 15764</strain>
    </source>
</reference>
<sequence>MKRLGAPAIVAAVPLAVILVCVVTGDLLAPFPPNAQDLMLSSSGPGAQHWLGTDDLGRDVLSRVISGARVAVVGPLLVALVAVAVGVCLGLAAAYYRGRVDAVISRLVDVMYALPALLVAIVVVGISSGGYAVTVLVLSLLSVPTAIRMIRSAASVQCGLPYVEAAQSLRLPARTVMFRHVLPNIVPTVVATFLLDFVVALIAFSALAFLGIGGQPGSAEWGVMIADGREQILSEPWLSLAPAVLIILTAVCATVLGDSVYDRLTTRREAR</sequence>
<evidence type="ECO:0000256" key="7">
    <source>
        <dbReference type="RuleBase" id="RU363032"/>
    </source>
</evidence>
<feature type="transmembrane region" description="Helical" evidence="7">
    <location>
        <begin position="70"/>
        <end position="96"/>
    </location>
</feature>
<dbReference type="SUPFAM" id="SSF161098">
    <property type="entry name" value="MetI-like"/>
    <property type="match status" value="1"/>
</dbReference>
<dbReference type="BioCyc" id="SESP1179773:BN6_RS25245-MONOMER"/>
<evidence type="ECO:0000259" key="8">
    <source>
        <dbReference type="PROSITE" id="PS50928"/>
    </source>
</evidence>
<evidence type="ECO:0000256" key="2">
    <source>
        <dbReference type="ARBA" id="ARBA00022448"/>
    </source>
</evidence>
<dbReference type="CDD" id="cd06261">
    <property type="entry name" value="TM_PBP2"/>
    <property type="match status" value="1"/>
</dbReference>
<dbReference type="Gene3D" id="1.10.3720.10">
    <property type="entry name" value="MetI-like"/>
    <property type="match status" value="1"/>
</dbReference>
<dbReference type="PATRIC" id="fig|1179773.3.peg.5250"/>
<evidence type="ECO:0000256" key="1">
    <source>
        <dbReference type="ARBA" id="ARBA00004651"/>
    </source>
</evidence>
<comment type="subcellular location">
    <subcellularLocation>
        <location evidence="1 7">Cell membrane</location>
        <topology evidence="1 7">Multi-pass membrane protein</topology>
    </subcellularLocation>
</comment>
<dbReference type="RefSeq" id="WP_015102598.1">
    <property type="nucleotide sequence ID" value="NC_019673.1"/>
</dbReference>
<dbReference type="eggNOG" id="COG1173">
    <property type="taxonomic scope" value="Bacteria"/>
</dbReference>
<protein>
    <submittedName>
        <fullName evidence="9">ABC-type transporter, permease subunit</fullName>
    </submittedName>
</protein>
<keyword evidence="10" id="KW-1185">Reference proteome</keyword>
<comment type="similarity">
    <text evidence="7">Belongs to the binding-protein-dependent transport system permease family.</text>
</comment>
<organism evidence="9 10">
    <name type="scientific">Saccharothrix espanaensis (strain ATCC 51144 / DSM 44229 / JCM 9112 / NBRC 15066 / NRRL 15764)</name>
    <dbReference type="NCBI Taxonomy" id="1179773"/>
    <lineage>
        <taxon>Bacteria</taxon>
        <taxon>Bacillati</taxon>
        <taxon>Actinomycetota</taxon>
        <taxon>Actinomycetes</taxon>
        <taxon>Pseudonocardiales</taxon>
        <taxon>Pseudonocardiaceae</taxon>
        <taxon>Saccharothrix</taxon>
    </lineage>
</organism>
<evidence type="ECO:0000256" key="5">
    <source>
        <dbReference type="ARBA" id="ARBA00022989"/>
    </source>
</evidence>
<feature type="domain" description="ABC transmembrane type-1" evidence="8">
    <location>
        <begin position="72"/>
        <end position="257"/>
    </location>
</feature>
<evidence type="ECO:0000256" key="6">
    <source>
        <dbReference type="ARBA" id="ARBA00023136"/>
    </source>
</evidence>
<keyword evidence="6 7" id="KW-0472">Membrane</keyword>
<keyword evidence="3" id="KW-1003">Cell membrane</keyword>
<dbReference type="HOGENOM" id="CLU_028518_5_2_11"/>
<proteinExistence type="inferred from homology"/>
<dbReference type="InterPro" id="IPR050366">
    <property type="entry name" value="BP-dependent_transpt_permease"/>
</dbReference>
<evidence type="ECO:0000313" key="10">
    <source>
        <dbReference type="Proteomes" id="UP000006281"/>
    </source>
</evidence>
<gene>
    <name evidence="9" type="ordered locus">BN6_52210</name>
</gene>
<dbReference type="Proteomes" id="UP000006281">
    <property type="component" value="Chromosome"/>
</dbReference>
<dbReference type="InterPro" id="IPR035906">
    <property type="entry name" value="MetI-like_sf"/>
</dbReference>
<feature type="transmembrane region" description="Helical" evidence="7">
    <location>
        <begin position="237"/>
        <end position="261"/>
    </location>
</feature>
<dbReference type="GO" id="GO:0005886">
    <property type="term" value="C:plasma membrane"/>
    <property type="evidence" value="ECO:0007669"/>
    <property type="project" value="UniProtKB-SubCell"/>
</dbReference>
<dbReference type="PANTHER" id="PTHR43386:SF1">
    <property type="entry name" value="D,D-DIPEPTIDE TRANSPORT SYSTEM PERMEASE PROTEIN DDPC-RELATED"/>
    <property type="match status" value="1"/>
</dbReference>
<dbReference type="EMBL" id="HE804045">
    <property type="protein sequence ID" value="CCH32486.1"/>
    <property type="molecule type" value="Genomic_DNA"/>
</dbReference>
<keyword evidence="4 7" id="KW-0812">Transmembrane</keyword>
<keyword evidence="5 7" id="KW-1133">Transmembrane helix</keyword>
<dbReference type="InterPro" id="IPR000515">
    <property type="entry name" value="MetI-like"/>
</dbReference>
<dbReference type="GO" id="GO:0055085">
    <property type="term" value="P:transmembrane transport"/>
    <property type="evidence" value="ECO:0007669"/>
    <property type="project" value="InterPro"/>
</dbReference>
<dbReference type="PROSITE" id="PS50928">
    <property type="entry name" value="ABC_TM1"/>
    <property type="match status" value="1"/>
</dbReference>
<evidence type="ECO:0000256" key="4">
    <source>
        <dbReference type="ARBA" id="ARBA00022692"/>
    </source>
</evidence>
<evidence type="ECO:0000313" key="9">
    <source>
        <dbReference type="EMBL" id="CCH32486.1"/>
    </source>
</evidence>
<dbReference type="STRING" id="1179773.BN6_52210"/>
<feature type="transmembrane region" description="Helical" evidence="7">
    <location>
        <begin position="185"/>
        <end position="212"/>
    </location>
</feature>
<evidence type="ECO:0000256" key="3">
    <source>
        <dbReference type="ARBA" id="ARBA00022475"/>
    </source>
</evidence>
<name>K0K2D3_SACES</name>
<accession>K0K2D3</accession>
<feature type="transmembrane region" description="Helical" evidence="7">
    <location>
        <begin position="6"/>
        <end position="29"/>
    </location>
</feature>
<dbReference type="AlphaFoldDB" id="K0K2D3"/>